<comment type="subcellular location">
    <subcellularLocation>
        <location evidence="9">Cell membrane</location>
    </subcellularLocation>
</comment>
<dbReference type="EMBL" id="AP021888">
    <property type="protein sequence ID" value="BBP42419.1"/>
    <property type="molecule type" value="Genomic_DNA"/>
</dbReference>
<dbReference type="UniPathway" id="UPA00958"/>
<comment type="function">
    <text evidence="9">Involved in lipopolysaccharide (LPS) biosynthesis. Catalyzes the transfer of 3-deoxy-D-manno-octulosonate (Kdo) residue(s) from CMP-Kdo to lipid IV(A), the tetraacyldisaccharide-1,4'-bisphosphate precursor of lipid A.</text>
</comment>
<keyword evidence="4 9" id="KW-0808">Transferase</keyword>
<evidence type="ECO:0000256" key="3">
    <source>
        <dbReference type="ARBA" id="ARBA00019077"/>
    </source>
</evidence>
<dbReference type="AlphaFoldDB" id="A0A6F8PJZ6"/>
<dbReference type="GO" id="GO:0009245">
    <property type="term" value="P:lipid A biosynthetic process"/>
    <property type="evidence" value="ECO:0007669"/>
    <property type="project" value="TreeGrafter"/>
</dbReference>
<feature type="domain" description="3-deoxy-D-manno-octulosonic-acid transferase N-terminal" evidence="10">
    <location>
        <begin position="31"/>
        <end position="202"/>
    </location>
</feature>
<dbReference type="Gene3D" id="3.40.50.11720">
    <property type="entry name" value="3-Deoxy-D-manno-octulosonic-acid transferase, N-terminal domain"/>
    <property type="match status" value="1"/>
</dbReference>
<dbReference type="GO" id="GO:0005886">
    <property type="term" value="C:plasma membrane"/>
    <property type="evidence" value="ECO:0007669"/>
    <property type="project" value="UniProtKB-SubCell"/>
</dbReference>
<keyword evidence="9" id="KW-0448">Lipopolysaccharide biosynthesis</keyword>
<dbReference type="RefSeq" id="WP_173289829.1">
    <property type="nucleotide sequence ID" value="NZ_AP021888.1"/>
</dbReference>
<dbReference type="InterPro" id="IPR038107">
    <property type="entry name" value="Glycos_transf_N_sf"/>
</dbReference>
<name>A0A6F8PJZ6_9GAMM</name>
<evidence type="ECO:0000256" key="8">
    <source>
        <dbReference type="PIRSR" id="PIRSR639901-2"/>
    </source>
</evidence>
<protein>
    <recommendedName>
        <fullName evidence="3 9">3-deoxy-D-manno-octulosonic acid transferase</fullName>
        <shortName evidence="9">Kdo transferase</shortName>
        <ecNumber evidence="2 9">2.4.99.12</ecNumber>
    </recommendedName>
    <alternativeName>
        <fullName evidence="5 9">Lipid IV(A) 3-deoxy-D-manno-octulosonic acid transferase</fullName>
    </alternativeName>
</protein>
<sequence length="409" mass="46381">MYTFLIKILSPLFVLVLAIEAYKRKGGWHFFKQRLGFGYPILNTHPIWIHCASVGEVKAAEPLIKHFAHNHTMLITTNTPTGADLVKRLFGQSVHHVYLPFDFSSAVGRFLKATQPQVLWVMETELWPNLYRLTAQNHIAITLINARLSAKTLKAPKWLQTAYGQTLQYPQQILARCESEAQRFITLGARPDQLQILGNLKYGLLSEQTQDYPNLSPREYVLLASSHDAEELNIAQRWLKLQRPECLVIVPRHPKRSESIQQQLATLKVPFAVHSLKKPLTSETQIYLDDRIGVLMPWFSHAKLVIMGGAFVPKGGHNVLEPAALGKCIVTGPDMSDFIPETELLLQANALIQCQDYEQLSQTMQSLLQQPERCEQMGQAAKQVILSQSHIFEDYLKTLQKQLRKASSS</sequence>
<dbReference type="KEGG" id="tzo:THMIRHAT_01650"/>
<dbReference type="Gene3D" id="3.40.50.2000">
    <property type="entry name" value="Glycogen Phosphorylase B"/>
    <property type="match status" value="1"/>
</dbReference>
<dbReference type="InterPro" id="IPR007507">
    <property type="entry name" value="Glycos_transf_N"/>
</dbReference>
<comment type="catalytic activity">
    <reaction evidence="6 9">
        <text>lipid IVA (E. coli) + CMP-3-deoxy-beta-D-manno-octulosonate = alpha-Kdo-(2-&gt;6)-lipid IVA (E. coli) + CMP + H(+)</text>
        <dbReference type="Rhea" id="RHEA:28066"/>
        <dbReference type="ChEBI" id="CHEBI:15378"/>
        <dbReference type="ChEBI" id="CHEBI:58603"/>
        <dbReference type="ChEBI" id="CHEBI:60364"/>
        <dbReference type="ChEBI" id="CHEBI:60377"/>
        <dbReference type="ChEBI" id="CHEBI:85987"/>
        <dbReference type="EC" id="2.4.99.12"/>
    </reaction>
</comment>
<proteinExistence type="inferred from homology"/>
<evidence type="ECO:0000256" key="7">
    <source>
        <dbReference type="PIRSR" id="PIRSR639901-1"/>
    </source>
</evidence>
<keyword evidence="12" id="KW-1185">Reference proteome</keyword>
<dbReference type="InterPro" id="IPR039901">
    <property type="entry name" value="Kdotransferase"/>
</dbReference>
<dbReference type="Proteomes" id="UP000501466">
    <property type="component" value="Chromosome"/>
</dbReference>
<dbReference type="PANTHER" id="PTHR42755:SF1">
    <property type="entry name" value="3-DEOXY-D-MANNO-OCTULOSONIC ACID TRANSFERASE, MITOCHONDRIAL-RELATED"/>
    <property type="match status" value="1"/>
</dbReference>
<accession>A0A6F8PJZ6</accession>
<evidence type="ECO:0000259" key="10">
    <source>
        <dbReference type="Pfam" id="PF04413"/>
    </source>
</evidence>
<keyword evidence="9" id="KW-0472">Membrane</keyword>
<feature type="active site" description="Proton acceptor" evidence="7">
    <location>
        <position position="56"/>
    </location>
</feature>
<feature type="site" description="Transition state stabilizer" evidence="8">
    <location>
        <position position="201"/>
    </location>
</feature>
<evidence type="ECO:0000313" key="12">
    <source>
        <dbReference type="Proteomes" id="UP000501466"/>
    </source>
</evidence>
<organism evidence="11 12">
    <name type="scientific">Thiosulfativibrio zosterae</name>
    <dbReference type="NCBI Taxonomy" id="2675053"/>
    <lineage>
        <taxon>Bacteria</taxon>
        <taxon>Pseudomonadati</taxon>
        <taxon>Pseudomonadota</taxon>
        <taxon>Gammaproteobacteria</taxon>
        <taxon>Thiotrichales</taxon>
        <taxon>Piscirickettsiaceae</taxon>
        <taxon>Thiosulfativibrio</taxon>
    </lineage>
</organism>
<gene>
    <name evidence="11" type="primary">kdtA_1</name>
    <name evidence="11" type="ORF">THMIRHAT_01650</name>
</gene>
<feature type="site" description="Transition state stabilizer" evidence="8">
    <location>
        <position position="123"/>
    </location>
</feature>
<reference evidence="12" key="1">
    <citation type="submission" date="2019-11" db="EMBL/GenBank/DDBJ databases">
        <title>Isolation and characterization of two novel species in the genus Thiomicrorhabdus.</title>
        <authorList>
            <person name="Mochizuki J."/>
            <person name="Kojima H."/>
            <person name="Fukui M."/>
        </authorList>
    </citation>
    <scope>NUCLEOTIDE SEQUENCE [LARGE SCALE GENOMIC DNA]</scope>
    <source>
        <strain evidence="12">AkT22</strain>
    </source>
</reference>
<evidence type="ECO:0000256" key="2">
    <source>
        <dbReference type="ARBA" id="ARBA00012621"/>
    </source>
</evidence>
<evidence type="ECO:0000256" key="4">
    <source>
        <dbReference type="ARBA" id="ARBA00022679"/>
    </source>
</evidence>
<evidence type="ECO:0000256" key="9">
    <source>
        <dbReference type="RuleBase" id="RU365103"/>
    </source>
</evidence>
<comment type="similarity">
    <text evidence="9">Belongs to the glycosyltransferase group 1 family.</text>
</comment>
<dbReference type="GO" id="GO:0043842">
    <property type="term" value="F:Kdo transferase activity"/>
    <property type="evidence" value="ECO:0007669"/>
    <property type="project" value="UniProtKB-EC"/>
</dbReference>
<evidence type="ECO:0000256" key="1">
    <source>
        <dbReference type="ARBA" id="ARBA00004713"/>
    </source>
</evidence>
<dbReference type="GO" id="GO:0009244">
    <property type="term" value="P:lipopolysaccharide core region biosynthetic process"/>
    <property type="evidence" value="ECO:0007669"/>
    <property type="project" value="UniProtKB-UniRule"/>
</dbReference>
<keyword evidence="9" id="KW-1003">Cell membrane</keyword>
<evidence type="ECO:0000256" key="5">
    <source>
        <dbReference type="ARBA" id="ARBA00031445"/>
    </source>
</evidence>
<evidence type="ECO:0000256" key="6">
    <source>
        <dbReference type="ARBA" id="ARBA00049183"/>
    </source>
</evidence>
<dbReference type="EC" id="2.4.99.12" evidence="2 9"/>
<evidence type="ECO:0000313" key="11">
    <source>
        <dbReference type="EMBL" id="BBP42419.1"/>
    </source>
</evidence>
<dbReference type="SUPFAM" id="SSF53756">
    <property type="entry name" value="UDP-Glycosyltransferase/glycogen phosphorylase"/>
    <property type="match status" value="1"/>
</dbReference>
<dbReference type="PANTHER" id="PTHR42755">
    <property type="entry name" value="3-DEOXY-MANNO-OCTULOSONATE CYTIDYLYLTRANSFERASE"/>
    <property type="match status" value="1"/>
</dbReference>
<comment type="pathway">
    <text evidence="1 9">Bacterial outer membrane biogenesis; LPS core biosynthesis.</text>
</comment>
<dbReference type="Pfam" id="PF04413">
    <property type="entry name" value="Glycos_transf_N"/>
    <property type="match status" value="1"/>
</dbReference>